<gene>
    <name evidence="1" type="ORF">MarFTMF_100</name>
</gene>
<proteinExistence type="predicted"/>
<reference evidence="1" key="1">
    <citation type="submission" date="2023-07" db="EMBL/GenBank/DDBJ databases">
        <authorList>
            <person name="Xia Y."/>
        </authorList>
    </citation>
    <scope>NUCLEOTIDE SEQUENCE</scope>
    <source>
        <strain evidence="1">F</strain>
    </source>
</reference>
<protein>
    <submittedName>
        <fullName evidence="1">Uncharacterized protein</fullName>
    </submittedName>
</protein>
<sequence length="123" mass="14741">MSKEGSFILPHLLSFLEHKFCIKDDEIVVHEERKRSNDRFVIDRDNPFMEEGREYLSVKVSIPSYGIDFFCWDETSDEDMVKLKNNVILTFKERIKISNKYMSRQLDIQKKQIKELFRTISKS</sequence>
<organism evidence="1">
    <name type="scientific">Marseillevirus sp</name>
    <dbReference type="NCBI Taxonomy" id="2809551"/>
    <lineage>
        <taxon>Viruses</taxon>
        <taxon>Varidnaviria</taxon>
        <taxon>Bamfordvirae</taxon>
        <taxon>Nucleocytoviricota</taxon>
        <taxon>Megaviricetes</taxon>
        <taxon>Pimascovirales</taxon>
        <taxon>Pimascovirales incertae sedis</taxon>
        <taxon>Marseilleviridae</taxon>
        <taxon>Marseillevirus</taxon>
    </lineage>
</organism>
<accession>A0AA96EP33</accession>
<name>A0AA96EP33_9VIRU</name>
<evidence type="ECO:0000313" key="1">
    <source>
        <dbReference type="EMBL" id="WNL49616.1"/>
    </source>
</evidence>
<dbReference type="EMBL" id="OR343188">
    <property type="protein sequence ID" value="WNL49616.1"/>
    <property type="molecule type" value="Genomic_DNA"/>
</dbReference>